<feature type="non-terminal residue" evidence="1">
    <location>
        <position position="34"/>
    </location>
</feature>
<evidence type="ECO:0000313" key="1">
    <source>
        <dbReference type="EMBL" id="SVC42269.1"/>
    </source>
</evidence>
<name>A0A382LZV4_9ZZZZ</name>
<dbReference type="AlphaFoldDB" id="A0A382LZV4"/>
<sequence length="34" mass="3693">MSLETVAILSPGDMGHTVGRVLVEHGLRVITYLK</sequence>
<protein>
    <recommendedName>
        <fullName evidence="2">6-phosphogluconate dehydrogenase NADP-binding domain-containing protein</fullName>
    </recommendedName>
</protein>
<organism evidence="1">
    <name type="scientific">marine metagenome</name>
    <dbReference type="NCBI Taxonomy" id="408172"/>
    <lineage>
        <taxon>unclassified sequences</taxon>
        <taxon>metagenomes</taxon>
        <taxon>ecological metagenomes</taxon>
    </lineage>
</organism>
<accession>A0A382LZV4</accession>
<proteinExistence type="predicted"/>
<gene>
    <name evidence="1" type="ORF">METZ01_LOCUS295123</name>
</gene>
<reference evidence="1" key="1">
    <citation type="submission" date="2018-05" db="EMBL/GenBank/DDBJ databases">
        <authorList>
            <person name="Lanie J.A."/>
            <person name="Ng W.-L."/>
            <person name="Kazmierczak K.M."/>
            <person name="Andrzejewski T.M."/>
            <person name="Davidsen T.M."/>
            <person name="Wayne K.J."/>
            <person name="Tettelin H."/>
            <person name="Glass J.I."/>
            <person name="Rusch D."/>
            <person name="Podicherti R."/>
            <person name="Tsui H.-C.T."/>
            <person name="Winkler M.E."/>
        </authorList>
    </citation>
    <scope>NUCLEOTIDE SEQUENCE</scope>
</reference>
<dbReference type="EMBL" id="UINC01090378">
    <property type="protein sequence ID" value="SVC42269.1"/>
    <property type="molecule type" value="Genomic_DNA"/>
</dbReference>
<evidence type="ECO:0008006" key="2">
    <source>
        <dbReference type="Google" id="ProtNLM"/>
    </source>
</evidence>